<dbReference type="GO" id="GO:0003677">
    <property type="term" value="F:DNA binding"/>
    <property type="evidence" value="ECO:0007669"/>
    <property type="project" value="UniProtKB-KW"/>
</dbReference>
<evidence type="ECO:0000256" key="2">
    <source>
        <dbReference type="SAM" id="MobiDB-lite"/>
    </source>
</evidence>
<gene>
    <name evidence="3" type="ORF">G6F64_011941</name>
</gene>
<feature type="compositionally biased region" description="Polar residues" evidence="2">
    <location>
        <begin position="193"/>
        <end position="213"/>
    </location>
</feature>
<reference evidence="3" key="1">
    <citation type="journal article" date="2020" name="Microb. Genom.">
        <title>Genetic diversity of clinical and environmental Mucorales isolates obtained from an investigation of mucormycosis cases among solid organ transplant recipients.</title>
        <authorList>
            <person name="Nguyen M.H."/>
            <person name="Kaul D."/>
            <person name="Muto C."/>
            <person name="Cheng S.J."/>
            <person name="Richter R.A."/>
            <person name="Bruno V.M."/>
            <person name="Liu G."/>
            <person name="Beyhan S."/>
            <person name="Sundermann A.J."/>
            <person name="Mounaud S."/>
            <person name="Pasculle A.W."/>
            <person name="Nierman W.C."/>
            <person name="Driscoll E."/>
            <person name="Cumbie R."/>
            <person name="Clancy C.J."/>
            <person name="Dupont C.L."/>
        </authorList>
    </citation>
    <scope>NUCLEOTIDE SEQUENCE</scope>
    <source>
        <strain evidence="3">GL11</strain>
    </source>
</reference>
<evidence type="ECO:0000313" key="3">
    <source>
        <dbReference type="EMBL" id="KAG1301288.1"/>
    </source>
</evidence>
<proteinExistence type="predicted"/>
<feature type="compositionally biased region" description="Basic and acidic residues" evidence="2">
    <location>
        <begin position="1"/>
        <end position="10"/>
    </location>
</feature>
<evidence type="ECO:0008006" key="5">
    <source>
        <dbReference type="Google" id="ProtNLM"/>
    </source>
</evidence>
<accession>A0A9P7BLW8</accession>
<evidence type="ECO:0000256" key="1">
    <source>
        <dbReference type="ARBA" id="ARBA00023125"/>
    </source>
</evidence>
<feature type="region of interest" description="Disordered" evidence="2">
    <location>
        <begin position="404"/>
        <end position="432"/>
    </location>
</feature>
<dbReference type="Gene3D" id="1.10.150.130">
    <property type="match status" value="1"/>
</dbReference>
<dbReference type="OrthoDB" id="2220692at2759"/>
<dbReference type="EMBL" id="JAANQT010003217">
    <property type="protein sequence ID" value="KAG1301288.1"/>
    <property type="molecule type" value="Genomic_DNA"/>
</dbReference>
<dbReference type="PANTHER" id="PTHR35617:SF3">
    <property type="entry name" value="CORE-BINDING (CB) DOMAIN-CONTAINING PROTEIN"/>
    <property type="match status" value="1"/>
</dbReference>
<keyword evidence="1" id="KW-0238">DNA-binding</keyword>
<dbReference type="PANTHER" id="PTHR35617">
    <property type="entry name" value="PHAGE_INTEGRASE DOMAIN-CONTAINING PROTEIN"/>
    <property type="match status" value="1"/>
</dbReference>
<feature type="compositionally biased region" description="Polar residues" evidence="2">
    <location>
        <begin position="404"/>
        <end position="415"/>
    </location>
</feature>
<comment type="caution">
    <text evidence="3">The sequence shown here is derived from an EMBL/GenBank/DDBJ whole genome shotgun (WGS) entry which is preliminary data.</text>
</comment>
<feature type="region of interest" description="Disordered" evidence="2">
    <location>
        <begin position="1"/>
        <end position="24"/>
    </location>
</feature>
<evidence type="ECO:0000313" key="4">
    <source>
        <dbReference type="Proteomes" id="UP000716291"/>
    </source>
</evidence>
<dbReference type="AlphaFoldDB" id="A0A9P7BLW8"/>
<name>A0A9P7BLW8_RHIOR</name>
<protein>
    <recommendedName>
        <fullName evidence="5">Core-binding (CB) domain-containing protein</fullName>
    </recommendedName>
</protein>
<keyword evidence="4" id="KW-1185">Reference proteome</keyword>
<sequence length="706" mass="80801">MEISPHKTEEIGSPTSSERSGIEIPGCRNHREITFSEQGISVKFLHNSRRNKKTSGFRLQSIEQVCTMSSLQNGRCPSFEINLGERRFYLQDRSEGRICRNSTSSSLQIIFNFLTSSGIIETERHPTSILSGRHLLSNEIQKRNAEEFERNSQALDESWILNQHQEEQLGTAQSTRIPRVSIRYIKDVNQTITTKTEKNSQQNKSSENATTPFTCRWRSTAPSSVSSTGSSTKSSPPKTKLGRSMPTHLEKPRGSILVGRILKHSQRFTSTQRHTKLRPNTRHIHRRIRQWLWNQQQDSRRTTNLNQRKRITNSVDSLAIARRKTSRSTFTNTFRQHNGDQICNEGRWDGIAKSSGFSTTDPANTQQIPDTITMHPYPRDSQCQSRPTEQNSQAIIRMDATKNNLPTSTKQMGTTNDRRVCGSSKPSPPKLLEYPSRSRCFTGRRFQTRLAKKGTISASTVEADSSSIEKIQGATSAGSGSDDTFLAHQILVPDDPEANQSKTNDFSGVQNLATGRLEIIKQTMKNQQLDHQTIEHLQSKHRKETIDNYNRNWAKWVDWCQNQEPSIDYLEYNPKNVLKYLVQNRHYFTSHLNGIRASIVSVFNVVHQGNKSIGQHYLIQDFFTAHKKKQIKLLTKEDAEIWDLDILLTHIKTKYQDDKNLSLTNLQHKTILLLAIFTMWRPKSDVGRLQHQYVTFHFTEGQVTGV</sequence>
<feature type="region of interest" description="Disordered" evidence="2">
    <location>
        <begin position="193"/>
        <end position="250"/>
    </location>
</feature>
<organism evidence="3 4">
    <name type="scientific">Rhizopus oryzae</name>
    <name type="common">Mucormycosis agent</name>
    <name type="synonym">Rhizopus arrhizus var. delemar</name>
    <dbReference type="NCBI Taxonomy" id="64495"/>
    <lineage>
        <taxon>Eukaryota</taxon>
        <taxon>Fungi</taxon>
        <taxon>Fungi incertae sedis</taxon>
        <taxon>Mucoromycota</taxon>
        <taxon>Mucoromycotina</taxon>
        <taxon>Mucoromycetes</taxon>
        <taxon>Mucorales</taxon>
        <taxon>Mucorineae</taxon>
        <taxon>Rhizopodaceae</taxon>
        <taxon>Rhizopus</taxon>
    </lineage>
</organism>
<dbReference type="Proteomes" id="UP000716291">
    <property type="component" value="Unassembled WGS sequence"/>
</dbReference>
<feature type="compositionally biased region" description="Low complexity" evidence="2">
    <location>
        <begin position="219"/>
        <end position="239"/>
    </location>
</feature>
<dbReference type="InterPro" id="IPR010998">
    <property type="entry name" value="Integrase_recombinase_N"/>
</dbReference>